<dbReference type="EMBL" id="CP104395">
    <property type="protein sequence ID" value="WEL19392.1"/>
    <property type="molecule type" value="Genomic_DNA"/>
</dbReference>
<dbReference type="PANTHER" id="PTHR10894">
    <property type="entry name" value="NUCLEOLAR PROTEIN 5 NUCLEOLAR PROTEIN NOP5 NOP58"/>
    <property type="match status" value="1"/>
</dbReference>
<dbReference type="GeneID" id="90589803"/>
<comment type="similarity">
    <text evidence="1">Belongs to the NOP5/NOP56 family.</text>
</comment>
<dbReference type="Gene3D" id="1.10.287.4070">
    <property type="match status" value="1"/>
</dbReference>
<feature type="domain" description="Nop" evidence="2">
    <location>
        <begin position="133"/>
        <end position="248"/>
    </location>
</feature>
<accession>A0ABY8CDZ1</accession>
<dbReference type="SUPFAM" id="SSF89124">
    <property type="entry name" value="Nop domain"/>
    <property type="match status" value="1"/>
</dbReference>
<organism evidence="3 4">
    <name type="scientific">Candidatus Nanohalococcus occultus</name>
    <dbReference type="NCBI Taxonomy" id="2978047"/>
    <lineage>
        <taxon>Archaea</taxon>
        <taxon>Candidatus Nanohalarchaeota</taxon>
        <taxon>Candidatus Nanohalarchaeota incertae sedis</taxon>
        <taxon>Candidatus Nanohalococcus</taxon>
    </lineage>
</organism>
<evidence type="ECO:0000313" key="4">
    <source>
        <dbReference type="Proteomes" id="UP001218034"/>
    </source>
</evidence>
<dbReference type="RefSeq" id="WP_347722262.1">
    <property type="nucleotide sequence ID" value="NZ_CP104395.1"/>
</dbReference>
<dbReference type="InterPro" id="IPR042239">
    <property type="entry name" value="Nop_C"/>
</dbReference>
<gene>
    <name evidence="3" type="primary">sik1</name>
    <name evidence="3" type="ORF">SVXNc_0367</name>
</gene>
<proteinExistence type="inferred from homology"/>
<dbReference type="Proteomes" id="UP001218034">
    <property type="component" value="Chromosome"/>
</dbReference>
<sequence>MDKEDLRKKALEETRENLKQADRDQFIVKAVKYLEEVERGYSNEVERFRDWYAIHFPELEEEIQDDDEFVKLLKRGIHRDELDPFQEMAEKSTGSPLEGKDREMLETAFERIESSHEIREEIREYVKDSALEVMPNLSKLLDPILAAKVIAIEGSLEGLAKEPASTIQMLGAEKALFRYLRGEGTPPKHGVIFEHPFVSDLPEDKRGKMARFIGNKAAIAARLDVYGDKDKGKSLRDEAQEKYQSLKE</sequence>
<name>A0ABY8CDZ1_9ARCH</name>
<evidence type="ECO:0000256" key="1">
    <source>
        <dbReference type="ARBA" id="ARBA00009211"/>
    </source>
</evidence>
<dbReference type="SMART" id="SM00931">
    <property type="entry name" value="NOSIC"/>
    <property type="match status" value="1"/>
</dbReference>
<dbReference type="Pfam" id="PF01798">
    <property type="entry name" value="Nop"/>
    <property type="match status" value="1"/>
</dbReference>
<dbReference type="PROSITE" id="PS51358">
    <property type="entry name" value="NOP"/>
    <property type="match status" value="1"/>
</dbReference>
<dbReference type="InterPro" id="IPR002687">
    <property type="entry name" value="Nop_dom"/>
</dbReference>
<reference evidence="3 4" key="1">
    <citation type="submission" date="2022-09" db="EMBL/GenBank/DDBJ databases">
        <title>Xylan utilization by haloarchaea-nanohaloarchaea associations.</title>
        <authorList>
            <person name="Yakimov M."/>
        </authorList>
    </citation>
    <scope>NUCLEOTIDE SEQUENCE [LARGE SCALE GENOMIC DNA]</scope>
    <source>
        <strain evidence="3 4">SVXNc</strain>
    </source>
</reference>
<dbReference type="InterPro" id="IPR012976">
    <property type="entry name" value="NOSIC"/>
</dbReference>
<protein>
    <submittedName>
        <fullName evidence="3">RNA processing factor Prp31, contains Nop domain</fullName>
    </submittedName>
</protein>
<dbReference type="PANTHER" id="PTHR10894:SF0">
    <property type="entry name" value="NUCLEOLAR PROTEIN 56"/>
    <property type="match status" value="1"/>
</dbReference>
<dbReference type="InterPro" id="IPR045056">
    <property type="entry name" value="Nop56/Nop58"/>
</dbReference>
<dbReference type="InterPro" id="IPR036070">
    <property type="entry name" value="Nop_dom_sf"/>
</dbReference>
<evidence type="ECO:0000259" key="2">
    <source>
        <dbReference type="PROSITE" id="PS51358"/>
    </source>
</evidence>
<evidence type="ECO:0000313" key="3">
    <source>
        <dbReference type="EMBL" id="WEL19392.1"/>
    </source>
</evidence>
<keyword evidence="4" id="KW-1185">Reference proteome</keyword>
<dbReference type="Gene3D" id="1.10.246.90">
    <property type="entry name" value="Nop domain"/>
    <property type="match status" value="1"/>
</dbReference>